<keyword evidence="2" id="KW-1133">Transmembrane helix</keyword>
<gene>
    <name evidence="4" type="ORF">VTL71DRAFT_14525</name>
</gene>
<dbReference type="Proteomes" id="UP001595075">
    <property type="component" value="Unassembled WGS sequence"/>
</dbReference>
<sequence>MASKDASKFVIVDVDRHNPQIPATGTLPSPGKIGTFKAFDSNAMLQFPSRYTPHNESFRNTSPASSARSSSSTSSVFDDDLSPAETPPTAPLSKQLHPLSSSRQGLKNTQNVSKLSFVDKDAKQCGSTPGSSTSLTVQSSPGTPQGSITPVLEHQIAEQEDLQSVDYFTLDFAQMKLEESPMSQKLRRRKHDQEVIKTVNAISTQFSSSNFGRSNNGPGNRGDGTEPAEHKLYQESLAAQYTTSCVPDHHSIKLDGDGHDMSISSLEELDERRSKTGEGFPGSSAAELLVVKRSHQEQRLQSYTTPFLHPPRSGSSPENSARSSPPEQLGADIKPKTNIPKELEKGFDSVVGSKPVQSSCPKTPAARKSRKSSSSQHGNKVPRVTKSIVRRPSGQTSSSVEEKGLGSPDEAHAVDIASTKDMNVSILGQKKAPKAKSVSKVTSHVFEKKNAIEKSSNELKLEILNRIRRRSHEDKLSKYLDNPFIALLPHRIQKYFLPHHVLPSHERDQGFIYIFKSDACPGHVKIGKTKQMPEIRTTQWSKQCKFTCIHIVHPDDKSFYHYGLVEKLVEAELWNLRRKFKCGNCKKQSSHEYELEKGPTEHGEWYEITETQALEIVQKWRKWFVEYEPYLQTGALRQYWKWKHDQAMKGGEVDWVKWRLTNWYEHVQYFWYCLHRTIADYFKQAIALIVFLGVINLFLPSDGYCLRVMKLVLGFGVLCITYGYIYY</sequence>
<feature type="compositionally biased region" description="Polar residues" evidence="1">
    <location>
        <begin position="313"/>
        <end position="326"/>
    </location>
</feature>
<accession>A0ABR4CK36</accession>
<evidence type="ECO:0000313" key="5">
    <source>
        <dbReference type="Proteomes" id="UP001595075"/>
    </source>
</evidence>
<evidence type="ECO:0000259" key="3">
    <source>
        <dbReference type="SMART" id="SM00974"/>
    </source>
</evidence>
<feature type="domain" description="Bacteriophage T5 Orf172 DNA-binding" evidence="3">
    <location>
        <begin position="518"/>
        <end position="620"/>
    </location>
</feature>
<feature type="region of interest" description="Disordered" evidence="1">
    <location>
        <begin position="293"/>
        <end position="410"/>
    </location>
</feature>
<feature type="transmembrane region" description="Helical" evidence="2">
    <location>
        <begin position="708"/>
        <end position="726"/>
    </location>
</feature>
<dbReference type="InterPro" id="IPR018306">
    <property type="entry name" value="Phage_T5_Orf172_DNA-bd"/>
</dbReference>
<feature type="compositionally biased region" description="Polar residues" evidence="1">
    <location>
        <begin position="125"/>
        <end position="148"/>
    </location>
</feature>
<reference evidence="4 5" key="1">
    <citation type="journal article" date="2024" name="Commun. Biol.">
        <title>Comparative genomic analysis of thermophilic fungi reveals convergent evolutionary adaptations and gene losses.</title>
        <authorList>
            <person name="Steindorff A.S."/>
            <person name="Aguilar-Pontes M.V."/>
            <person name="Robinson A.J."/>
            <person name="Andreopoulos B."/>
            <person name="LaButti K."/>
            <person name="Kuo A."/>
            <person name="Mondo S."/>
            <person name="Riley R."/>
            <person name="Otillar R."/>
            <person name="Haridas S."/>
            <person name="Lipzen A."/>
            <person name="Grimwood J."/>
            <person name="Schmutz J."/>
            <person name="Clum A."/>
            <person name="Reid I.D."/>
            <person name="Moisan M.C."/>
            <person name="Butler G."/>
            <person name="Nguyen T.T.M."/>
            <person name="Dewar K."/>
            <person name="Conant G."/>
            <person name="Drula E."/>
            <person name="Henrissat B."/>
            <person name="Hansel C."/>
            <person name="Singer S."/>
            <person name="Hutchinson M.I."/>
            <person name="de Vries R.P."/>
            <person name="Natvig D.O."/>
            <person name="Powell A.J."/>
            <person name="Tsang A."/>
            <person name="Grigoriev I.V."/>
        </authorList>
    </citation>
    <scope>NUCLEOTIDE SEQUENCE [LARGE SCALE GENOMIC DNA]</scope>
    <source>
        <strain evidence="4 5">CBS 494.80</strain>
    </source>
</reference>
<keyword evidence="2" id="KW-0812">Transmembrane</keyword>
<evidence type="ECO:0000256" key="1">
    <source>
        <dbReference type="SAM" id="MobiDB-lite"/>
    </source>
</evidence>
<feature type="compositionally biased region" description="Low complexity" evidence="1">
    <location>
        <begin position="61"/>
        <end position="75"/>
    </location>
</feature>
<feature type="region of interest" description="Disordered" evidence="1">
    <location>
        <begin position="206"/>
        <end position="227"/>
    </location>
</feature>
<feature type="region of interest" description="Disordered" evidence="1">
    <location>
        <begin position="48"/>
        <end position="148"/>
    </location>
</feature>
<dbReference type="SMART" id="SM00974">
    <property type="entry name" value="T5orf172"/>
    <property type="match status" value="1"/>
</dbReference>
<evidence type="ECO:0000313" key="4">
    <source>
        <dbReference type="EMBL" id="KAL2069846.1"/>
    </source>
</evidence>
<protein>
    <recommendedName>
        <fullName evidence="3">Bacteriophage T5 Orf172 DNA-binding domain-containing protein</fullName>
    </recommendedName>
</protein>
<keyword evidence="2" id="KW-0472">Membrane</keyword>
<feature type="compositionally biased region" description="Low complexity" evidence="1">
    <location>
        <begin position="206"/>
        <end position="218"/>
    </location>
</feature>
<feature type="compositionally biased region" description="Basic and acidic residues" evidence="1">
    <location>
        <begin position="400"/>
        <end position="410"/>
    </location>
</feature>
<proteinExistence type="predicted"/>
<feature type="transmembrane region" description="Helical" evidence="2">
    <location>
        <begin position="681"/>
        <end position="699"/>
    </location>
</feature>
<feature type="compositionally biased region" description="Polar residues" evidence="1">
    <location>
        <begin position="98"/>
        <end position="114"/>
    </location>
</feature>
<evidence type="ECO:0000256" key="2">
    <source>
        <dbReference type="SAM" id="Phobius"/>
    </source>
</evidence>
<dbReference type="Pfam" id="PF10544">
    <property type="entry name" value="T5orf172"/>
    <property type="match status" value="1"/>
</dbReference>
<name>A0ABR4CK36_9HELO</name>
<organism evidence="4 5">
    <name type="scientific">Oculimacula yallundae</name>
    <dbReference type="NCBI Taxonomy" id="86028"/>
    <lineage>
        <taxon>Eukaryota</taxon>
        <taxon>Fungi</taxon>
        <taxon>Dikarya</taxon>
        <taxon>Ascomycota</taxon>
        <taxon>Pezizomycotina</taxon>
        <taxon>Leotiomycetes</taxon>
        <taxon>Helotiales</taxon>
        <taxon>Ploettnerulaceae</taxon>
        <taxon>Oculimacula</taxon>
    </lineage>
</organism>
<keyword evidence="5" id="KW-1185">Reference proteome</keyword>
<dbReference type="EMBL" id="JAZHXI010000007">
    <property type="protein sequence ID" value="KAL2069846.1"/>
    <property type="molecule type" value="Genomic_DNA"/>
</dbReference>
<feature type="compositionally biased region" description="Basic and acidic residues" evidence="1">
    <location>
        <begin position="333"/>
        <end position="347"/>
    </location>
</feature>
<comment type="caution">
    <text evidence="4">The sequence shown here is derived from an EMBL/GenBank/DDBJ whole genome shotgun (WGS) entry which is preliminary data.</text>
</comment>